<accession>A0A1I7T685</accession>
<name>A0A1I7T685_9PELO</name>
<protein>
    <submittedName>
        <fullName evidence="2">CCHC-type domain-containing protein</fullName>
    </submittedName>
</protein>
<proteinExistence type="predicted"/>
<keyword evidence="1" id="KW-1185">Reference proteome</keyword>
<dbReference type="AlphaFoldDB" id="A0A1I7T685"/>
<sequence length="110" mass="13151">MSKGSGKLRTQIGWSSRRIKDLLEEEEIPKEKEIRDSSDVDELIHVIGTTIHLGEKLSIEIKRIKELERQWKEIIVNDSKELEKKQAIHQQVWRFYYNHERRSRIRGQAT</sequence>
<reference evidence="2" key="1">
    <citation type="submission" date="2016-11" db="UniProtKB">
        <authorList>
            <consortium name="WormBaseParasite"/>
        </authorList>
    </citation>
    <scope>IDENTIFICATION</scope>
</reference>
<evidence type="ECO:0000313" key="1">
    <source>
        <dbReference type="Proteomes" id="UP000095282"/>
    </source>
</evidence>
<dbReference type="WBParaSite" id="Csp11.Scaffold519.g2805.t1">
    <property type="protein sequence ID" value="Csp11.Scaffold519.g2805.t1"/>
    <property type="gene ID" value="Csp11.Scaffold519.g2805"/>
</dbReference>
<dbReference type="Proteomes" id="UP000095282">
    <property type="component" value="Unplaced"/>
</dbReference>
<organism evidence="1 2">
    <name type="scientific">Caenorhabditis tropicalis</name>
    <dbReference type="NCBI Taxonomy" id="1561998"/>
    <lineage>
        <taxon>Eukaryota</taxon>
        <taxon>Metazoa</taxon>
        <taxon>Ecdysozoa</taxon>
        <taxon>Nematoda</taxon>
        <taxon>Chromadorea</taxon>
        <taxon>Rhabditida</taxon>
        <taxon>Rhabditina</taxon>
        <taxon>Rhabditomorpha</taxon>
        <taxon>Rhabditoidea</taxon>
        <taxon>Rhabditidae</taxon>
        <taxon>Peloderinae</taxon>
        <taxon>Caenorhabditis</taxon>
    </lineage>
</organism>
<evidence type="ECO:0000313" key="2">
    <source>
        <dbReference type="WBParaSite" id="Csp11.Scaffold519.g2805.t1"/>
    </source>
</evidence>